<proteinExistence type="predicted"/>
<keyword evidence="1" id="KW-0472">Membrane</keyword>
<evidence type="ECO:0000313" key="2">
    <source>
        <dbReference type="EMBL" id="QDZ77142.1"/>
    </source>
</evidence>
<dbReference type="EMBL" id="CP031778">
    <property type="protein sequence ID" value="QDZ77142.1"/>
    <property type="molecule type" value="Genomic_DNA"/>
</dbReference>
<keyword evidence="1" id="KW-1133">Transmembrane helix</keyword>
<dbReference type="Proteomes" id="UP000321735">
    <property type="component" value="Chromosome"/>
</dbReference>
<sequence>MFNNTEKTSYFSTTNKQKNAGKVEVFIHIIFLTCYNKYVENIIINKPPTLIEFLVGSPAKVICQLKTGCGRVYFFVFFCNFNKVIFLYMSYCITIIMRYQSLM</sequence>
<evidence type="ECO:0000313" key="3">
    <source>
        <dbReference type="Proteomes" id="UP000321735"/>
    </source>
</evidence>
<accession>A0A9X7QNN1</accession>
<feature type="transmembrane region" description="Helical" evidence="1">
    <location>
        <begin position="72"/>
        <end position="97"/>
    </location>
</feature>
<gene>
    <name evidence="2" type="ORF">D0437_30940</name>
</gene>
<keyword evidence="1" id="KW-0812">Transmembrane</keyword>
<evidence type="ECO:0000256" key="1">
    <source>
        <dbReference type="SAM" id="Phobius"/>
    </source>
</evidence>
<dbReference type="AlphaFoldDB" id="A0A9X7QNN1"/>
<name>A0A9X7QNN1_BACCE</name>
<reference evidence="2 3" key="1">
    <citation type="journal article" date="2019" name="Ecotoxicol. Environ. Saf.">
        <title>Microbial characterization of heavy metal resistant bacterial strains isolated from an electroplating wastewater treatment plant.</title>
        <authorList>
            <person name="Cai X."/>
            <person name="Zheng X."/>
            <person name="Zhang D."/>
            <person name="Iqbal W."/>
            <person name="Liu C."/>
            <person name="Yang B."/>
            <person name="Zhao X."/>
            <person name="Lu X."/>
            <person name="Mao Y."/>
        </authorList>
    </citation>
    <scope>NUCLEOTIDE SEQUENCE [LARGE SCALE GENOMIC DNA]</scope>
    <source>
        <strain evidence="2 3">Co1-1</strain>
    </source>
</reference>
<organism evidence="2 3">
    <name type="scientific">Bacillus cereus</name>
    <dbReference type="NCBI Taxonomy" id="1396"/>
    <lineage>
        <taxon>Bacteria</taxon>
        <taxon>Bacillati</taxon>
        <taxon>Bacillota</taxon>
        <taxon>Bacilli</taxon>
        <taxon>Bacillales</taxon>
        <taxon>Bacillaceae</taxon>
        <taxon>Bacillus</taxon>
        <taxon>Bacillus cereus group</taxon>
    </lineage>
</organism>
<protein>
    <submittedName>
        <fullName evidence="2">Uncharacterized protein</fullName>
    </submittedName>
</protein>